<keyword evidence="4" id="KW-1185">Reference proteome</keyword>
<keyword evidence="1" id="KW-1133">Transmembrane helix</keyword>
<dbReference type="Pfam" id="PF13240">
    <property type="entry name" value="Zn_Ribbon_1"/>
    <property type="match status" value="1"/>
</dbReference>
<sequence>MNCNKCGNEIQEDSVFCNKCGEKINSTSNDEVAGASEIQNIPHIVSKSKFNTKLIVSISIILVIALSAGGWYYYDYSKKQEAAMKIQREQAYEQDLKKVVSDMLNTSTLAENMINTYSKVWSASIKMTLDDSRMASELGISISDVRKYFKNDDVGYIAFQGHFDTALKKIHNYYEQIGKNGELGSSREEISNSIRKLNTPPEKYKDAYNIAFELYSKYENYISFALSPNGSLTTYNQKANELSSNVVTKVKEFEVKLPLK</sequence>
<feature type="domain" description="Zinc-ribbon" evidence="2">
    <location>
        <begin position="3"/>
        <end position="23"/>
    </location>
</feature>
<dbReference type="RefSeq" id="WP_262684891.1">
    <property type="nucleotide sequence ID" value="NZ_JAOQIO010000062.1"/>
</dbReference>
<reference evidence="3 4" key="1">
    <citation type="submission" date="2022-09" db="EMBL/GenBank/DDBJ databases">
        <authorList>
            <person name="Han X.L."/>
            <person name="Wang Q."/>
            <person name="Lu T."/>
        </authorList>
    </citation>
    <scope>NUCLEOTIDE SEQUENCE [LARGE SCALE GENOMIC DNA]</scope>
    <source>
        <strain evidence="3 4">WQ 127069</strain>
    </source>
</reference>
<name>A0ABT2UG69_9BACL</name>
<evidence type="ECO:0000259" key="2">
    <source>
        <dbReference type="Pfam" id="PF13240"/>
    </source>
</evidence>
<keyword evidence="1" id="KW-0812">Transmembrane</keyword>
<dbReference type="InterPro" id="IPR026870">
    <property type="entry name" value="Zinc_ribbon_dom"/>
</dbReference>
<gene>
    <name evidence="3" type="ORF">OB236_16140</name>
</gene>
<organism evidence="3 4">
    <name type="scientific">Paenibacillus baimaensis</name>
    <dbReference type="NCBI Taxonomy" id="2982185"/>
    <lineage>
        <taxon>Bacteria</taxon>
        <taxon>Bacillati</taxon>
        <taxon>Bacillota</taxon>
        <taxon>Bacilli</taxon>
        <taxon>Bacillales</taxon>
        <taxon>Paenibacillaceae</taxon>
        <taxon>Paenibacillus</taxon>
    </lineage>
</organism>
<dbReference type="EMBL" id="JAOQIO010000062">
    <property type="protein sequence ID" value="MCU6793636.1"/>
    <property type="molecule type" value="Genomic_DNA"/>
</dbReference>
<protein>
    <submittedName>
        <fullName evidence="3">Zinc ribbon domain-containing protein</fullName>
    </submittedName>
</protein>
<evidence type="ECO:0000256" key="1">
    <source>
        <dbReference type="SAM" id="Phobius"/>
    </source>
</evidence>
<dbReference type="Proteomes" id="UP001652445">
    <property type="component" value="Unassembled WGS sequence"/>
</dbReference>
<evidence type="ECO:0000313" key="3">
    <source>
        <dbReference type="EMBL" id="MCU6793636.1"/>
    </source>
</evidence>
<keyword evidence="1" id="KW-0472">Membrane</keyword>
<proteinExistence type="predicted"/>
<comment type="caution">
    <text evidence="3">The sequence shown here is derived from an EMBL/GenBank/DDBJ whole genome shotgun (WGS) entry which is preliminary data.</text>
</comment>
<evidence type="ECO:0000313" key="4">
    <source>
        <dbReference type="Proteomes" id="UP001652445"/>
    </source>
</evidence>
<feature type="transmembrane region" description="Helical" evidence="1">
    <location>
        <begin position="54"/>
        <end position="74"/>
    </location>
</feature>
<accession>A0ABT2UG69</accession>